<proteinExistence type="predicted"/>
<dbReference type="AlphaFoldDB" id="A0A2S4JQM0"/>
<gene>
    <name evidence="2" type="ORF">AU468_07575</name>
</gene>
<comment type="caution">
    <text evidence="2">The sequence shown here is derived from an EMBL/GenBank/DDBJ whole genome shotgun (WGS) entry which is preliminary data.</text>
</comment>
<keyword evidence="3" id="KW-1185">Reference proteome</keyword>
<evidence type="ECO:0000313" key="2">
    <source>
        <dbReference type="EMBL" id="POR01806.1"/>
    </source>
</evidence>
<protein>
    <submittedName>
        <fullName evidence="2">Uncharacterized protein</fullName>
    </submittedName>
</protein>
<dbReference type="EMBL" id="LPWH01000064">
    <property type="protein sequence ID" value="POR01806.1"/>
    <property type="molecule type" value="Genomic_DNA"/>
</dbReference>
<evidence type="ECO:0000256" key="1">
    <source>
        <dbReference type="SAM" id="MobiDB-lite"/>
    </source>
</evidence>
<feature type="region of interest" description="Disordered" evidence="1">
    <location>
        <begin position="1"/>
        <end position="26"/>
    </location>
</feature>
<organism evidence="2 3">
    <name type="scientific">Alkalispirochaeta sphaeroplastigenens</name>
    <dbReference type="NCBI Taxonomy" id="1187066"/>
    <lineage>
        <taxon>Bacteria</taxon>
        <taxon>Pseudomonadati</taxon>
        <taxon>Spirochaetota</taxon>
        <taxon>Spirochaetia</taxon>
        <taxon>Spirochaetales</taxon>
        <taxon>Spirochaetaceae</taxon>
        <taxon>Alkalispirochaeta</taxon>
    </lineage>
</organism>
<sequence>MRGGEVFSDPGVADWSTAPAGNSRGEIDPGMAVRALLKELHLQQDFGITTPSHLFSMLHRHLRITSGAILIPEQSRQAFSPMATAGLGKTTRFRLRIPAPVLRHLCLDSGAVLLEGTRHEEIRPYFSSGDIERFRRIALLPFLYNRELLAALVICESPLLELNQEVLDVLLAAVTERAGYLLFDSRHRPLAASQGVSVLDHSLLPRTMERLLQETAREGETGGPMALRVSLDPLVAAIQQRSPHLEEQYLSRDLLDTCAVLSADLFTLFREGQTSFVLAGPGHPLVDPDLLVHSIGNTLQQLFKASLKQPLPYTLLDPAEFRAS</sequence>
<dbReference type="Proteomes" id="UP000237350">
    <property type="component" value="Unassembled WGS sequence"/>
</dbReference>
<evidence type="ECO:0000313" key="3">
    <source>
        <dbReference type="Proteomes" id="UP000237350"/>
    </source>
</evidence>
<reference evidence="3" key="1">
    <citation type="submission" date="2015-12" db="EMBL/GenBank/DDBJ databases">
        <authorList>
            <person name="Lodha T.D."/>
            <person name="Chintalapati S."/>
            <person name="Chintalapati V.R."/>
            <person name="Sravanthi T."/>
        </authorList>
    </citation>
    <scope>NUCLEOTIDE SEQUENCE [LARGE SCALE GENOMIC DNA]</scope>
    <source>
        <strain evidence="3">JC133</strain>
    </source>
</reference>
<name>A0A2S4JQM0_9SPIO</name>
<accession>A0A2S4JQM0</accession>